<sequence length="130" mass="14479">MNTPKLKGHTLSDEPQHHEHLQCAFQITVAPNHQVTISVHLDCESREHEIKAADLFLAQTSRDIVIDIIETHPLVPTADFNPNELSGEYTIPGDRFSAGEDDDHSFFVIVAGSLVTDAAPFVFHRRLELG</sequence>
<protein>
    <submittedName>
        <fullName evidence="1">Uncharacterized protein</fullName>
    </submittedName>
</protein>
<evidence type="ECO:0000313" key="2">
    <source>
        <dbReference type="Proteomes" id="UP000664417"/>
    </source>
</evidence>
<name>A0A8J7QKB9_9BACT</name>
<evidence type="ECO:0000313" key="1">
    <source>
        <dbReference type="EMBL" id="MBO1321545.1"/>
    </source>
</evidence>
<comment type="caution">
    <text evidence="1">The sequence shown here is derived from an EMBL/GenBank/DDBJ whole genome shotgun (WGS) entry which is preliminary data.</text>
</comment>
<keyword evidence="2" id="KW-1185">Reference proteome</keyword>
<dbReference type="Proteomes" id="UP000664417">
    <property type="component" value="Unassembled WGS sequence"/>
</dbReference>
<gene>
    <name evidence="1" type="ORF">J3U88_23910</name>
</gene>
<reference evidence="1" key="1">
    <citation type="submission" date="2021-03" db="EMBL/GenBank/DDBJ databases">
        <authorList>
            <person name="Wang G."/>
        </authorList>
    </citation>
    <scope>NUCLEOTIDE SEQUENCE</scope>
    <source>
        <strain evidence="1">KCTC 12899</strain>
    </source>
</reference>
<dbReference type="EMBL" id="JAFREP010000025">
    <property type="protein sequence ID" value="MBO1321545.1"/>
    <property type="molecule type" value="Genomic_DNA"/>
</dbReference>
<proteinExistence type="predicted"/>
<dbReference type="RefSeq" id="WP_207861519.1">
    <property type="nucleotide sequence ID" value="NZ_JAFREP010000025.1"/>
</dbReference>
<accession>A0A8J7QKB9</accession>
<organism evidence="1 2">
    <name type="scientific">Acanthopleuribacter pedis</name>
    <dbReference type="NCBI Taxonomy" id="442870"/>
    <lineage>
        <taxon>Bacteria</taxon>
        <taxon>Pseudomonadati</taxon>
        <taxon>Acidobacteriota</taxon>
        <taxon>Holophagae</taxon>
        <taxon>Acanthopleuribacterales</taxon>
        <taxon>Acanthopleuribacteraceae</taxon>
        <taxon>Acanthopleuribacter</taxon>
    </lineage>
</organism>
<dbReference type="AlphaFoldDB" id="A0A8J7QKB9"/>